<protein>
    <submittedName>
        <fullName evidence="7">TonB-dependent receptor</fullName>
    </submittedName>
</protein>
<comment type="subcellular location">
    <subcellularLocation>
        <location evidence="1">Cell outer membrane</location>
    </subcellularLocation>
</comment>
<keyword evidence="3" id="KW-0998">Cell outer membrane</keyword>
<dbReference type="Gene3D" id="2.40.170.20">
    <property type="entry name" value="TonB-dependent receptor, beta-barrel domain"/>
    <property type="match status" value="1"/>
</dbReference>
<dbReference type="RefSeq" id="WP_025892341.1">
    <property type="nucleotide sequence ID" value="NZ_JANRHJ010000007.1"/>
</dbReference>
<dbReference type="PANTHER" id="PTHR40980">
    <property type="entry name" value="PLUG DOMAIN-CONTAINING PROTEIN"/>
    <property type="match status" value="1"/>
</dbReference>
<name>A0AAW5MZA0_9BACT</name>
<gene>
    <name evidence="7" type="ORF">NW209_07065</name>
</gene>
<evidence type="ECO:0000256" key="5">
    <source>
        <dbReference type="SAM" id="SignalP"/>
    </source>
</evidence>
<dbReference type="EMBL" id="JANRHJ010000007">
    <property type="protein sequence ID" value="MCR8873771.1"/>
    <property type="molecule type" value="Genomic_DNA"/>
</dbReference>
<keyword evidence="8" id="KW-1185">Reference proteome</keyword>
<dbReference type="AlphaFoldDB" id="A0AAW5MZA0"/>
<evidence type="ECO:0000256" key="3">
    <source>
        <dbReference type="ARBA" id="ARBA00023237"/>
    </source>
</evidence>
<dbReference type="PANTHER" id="PTHR40980:SF4">
    <property type="entry name" value="TONB-DEPENDENT RECEPTOR-LIKE BETA-BARREL DOMAIN-CONTAINING PROTEIN"/>
    <property type="match status" value="1"/>
</dbReference>
<feature type="signal peptide" evidence="5">
    <location>
        <begin position="1"/>
        <end position="23"/>
    </location>
</feature>
<dbReference type="InterPro" id="IPR036942">
    <property type="entry name" value="Beta-barrel_TonB_sf"/>
</dbReference>
<organism evidence="7 8">
    <name type="scientific">Phocaeicola barnesiae</name>
    <dbReference type="NCBI Taxonomy" id="376804"/>
    <lineage>
        <taxon>Bacteria</taxon>
        <taxon>Pseudomonadati</taxon>
        <taxon>Bacteroidota</taxon>
        <taxon>Bacteroidia</taxon>
        <taxon>Bacteroidales</taxon>
        <taxon>Bacteroidaceae</taxon>
        <taxon>Phocaeicola</taxon>
    </lineage>
</organism>
<sequence>MKTKYYNGVLCILLCLFASMAYAQKQGGAYTVKGVLADSILNESEPYATIRISKVQTPDKAVKLSVTDEQGKFSEKLNAPGEYIISFTSVGKLTVTRNFSVSDTRKLVDLGTVFTAESSKMLKGVEVVAQKPLVKAEIDKISYSIEDDPDSKTNTTLEMLRKVPLVTVDGEDNIQVNGSSNFKVHVNGKPNTLMSNNPKEVLRSLPANSVKSIEVITEPGAKYDAEGIGGILNIITDDAKMQGYNVTVSGRASNTSIGGSAYGTVQVGKFTVTGNYSYNYNNQPTGYSQSTREDFTSKDFHYLNSQASNDSKGNFQFGNLEGSYEIDTLNLITFSANLFGGKFKSNNNTFTEMLNDAREHTYSYRTLSDNTSNFSNLGVNFDYQHSFKKKGEYLTLSYKFNNSPDGGEATTSYQDIDNYPTDLYGELRKQYYDNDAHTSEHTAQVDYVNPINDMHYVDAGLKYIYRLNASDSKYYREDDNGAMQPAEDLSSKFDQGQNILAAYADYQLKWKKLGFKAGVRYEHTIMDVKYAYMPDRNFNANFDDIVPSANFSYMFGTSMSLRANYNLRINRPGIWYLNPFRDVSNPTSISYGNPNLDTEKAHNLGMTFSSFSAKFSVNLNLSYMFINNGIEGYSFVNNGVMESTYGNIGKSNRTRLSLWMNWNPGSKTRISINAGGSYSDFKSSEYAAGNHGFQGNFFGNIQQTLPWDLRFSVYGGGSTPYISLQGKGSSYNYYGFNLSRSFLKEKRLTLSAYASNVFSKYLTYSNETVTDTFRSWNESKSPSRSYGLSISWRFGELKAQVKKTARSISNDDVKAGGGESEGSIGGAQ</sequence>
<evidence type="ECO:0000313" key="7">
    <source>
        <dbReference type="EMBL" id="MCR8873771.1"/>
    </source>
</evidence>
<keyword evidence="2" id="KW-0472">Membrane</keyword>
<feature type="region of interest" description="Disordered" evidence="4">
    <location>
        <begin position="805"/>
        <end position="828"/>
    </location>
</feature>
<keyword evidence="5" id="KW-0732">Signal</keyword>
<comment type="caution">
    <text evidence="7">The sequence shown here is derived from an EMBL/GenBank/DDBJ whole genome shotgun (WGS) entry which is preliminary data.</text>
</comment>
<dbReference type="InterPro" id="IPR037066">
    <property type="entry name" value="Plug_dom_sf"/>
</dbReference>
<dbReference type="Gene3D" id="2.170.130.10">
    <property type="entry name" value="TonB-dependent receptor, plug domain"/>
    <property type="match status" value="1"/>
</dbReference>
<dbReference type="SUPFAM" id="SSF56935">
    <property type="entry name" value="Porins"/>
    <property type="match status" value="1"/>
</dbReference>
<reference evidence="7 8" key="1">
    <citation type="submission" date="2022-08" db="EMBL/GenBank/DDBJ databases">
        <authorList>
            <person name="Zeman M."/>
            <person name="Kubasova T."/>
        </authorList>
    </citation>
    <scope>NUCLEOTIDE SEQUENCE [LARGE SCALE GENOMIC DNA]</scope>
    <source>
        <strain evidence="7 8">ET62</strain>
    </source>
</reference>
<evidence type="ECO:0000256" key="1">
    <source>
        <dbReference type="ARBA" id="ARBA00004442"/>
    </source>
</evidence>
<dbReference type="Proteomes" id="UP001204579">
    <property type="component" value="Unassembled WGS sequence"/>
</dbReference>
<dbReference type="Pfam" id="PF14905">
    <property type="entry name" value="OMP_b-brl_3"/>
    <property type="match status" value="1"/>
</dbReference>
<evidence type="ECO:0000256" key="4">
    <source>
        <dbReference type="SAM" id="MobiDB-lite"/>
    </source>
</evidence>
<dbReference type="GeneID" id="82443269"/>
<evidence type="ECO:0000313" key="8">
    <source>
        <dbReference type="Proteomes" id="UP001204579"/>
    </source>
</evidence>
<proteinExistence type="predicted"/>
<evidence type="ECO:0000259" key="6">
    <source>
        <dbReference type="Pfam" id="PF14905"/>
    </source>
</evidence>
<feature type="domain" description="Outer membrane protein beta-barrel" evidence="6">
    <location>
        <begin position="385"/>
        <end position="792"/>
    </location>
</feature>
<feature type="compositionally biased region" description="Gly residues" evidence="4">
    <location>
        <begin position="815"/>
        <end position="828"/>
    </location>
</feature>
<feature type="chain" id="PRO_5043431295" evidence="5">
    <location>
        <begin position="24"/>
        <end position="828"/>
    </location>
</feature>
<accession>A0AAW5MZA0</accession>
<dbReference type="GO" id="GO:0009279">
    <property type="term" value="C:cell outer membrane"/>
    <property type="evidence" value="ECO:0007669"/>
    <property type="project" value="UniProtKB-SubCell"/>
</dbReference>
<dbReference type="InterPro" id="IPR041700">
    <property type="entry name" value="OMP_b-brl_3"/>
</dbReference>
<keyword evidence="7" id="KW-0675">Receptor</keyword>
<evidence type="ECO:0000256" key="2">
    <source>
        <dbReference type="ARBA" id="ARBA00023136"/>
    </source>
</evidence>